<dbReference type="Proteomes" id="UP001321473">
    <property type="component" value="Unassembled WGS sequence"/>
</dbReference>
<evidence type="ECO:0000313" key="3">
    <source>
        <dbReference type="Proteomes" id="UP001321473"/>
    </source>
</evidence>
<dbReference type="EMBL" id="JARKHS020000376">
    <property type="protein sequence ID" value="KAK8788903.1"/>
    <property type="molecule type" value="Genomic_DNA"/>
</dbReference>
<feature type="region of interest" description="Disordered" evidence="1">
    <location>
        <begin position="1"/>
        <end position="23"/>
    </location>
</feature>
<dbReference type="AlphaFoldDB" id="A0AAQ4FQ20"/>
<feature type="region of interest" description="Disordered" evidence="1">
    <location>
        <begin position="59"/>
        <end position="81"/>
    </location>
</feature>
<gene>
    <name evidence="2" type="ORF">V5799_021321</name>
</gene>
<reference evidence="2 3" key="1">
    <citation type="journal article" date="2023" name="Arcadia Sci">
        <title>De novo assembly of a long-read Amblyomma americanum tick genome.</title>
        <authorList>
            <person name="Chou S."/>
            <person name="Poskanzer K.E."/>
            <person name="Rollins M."/>
            <person name="Thuy-Boun P.S."/>
        </authorList>
    </citation>
    <scope>NUCLEOTIDE SEQUENCE [LARGE SCALE GENOMIC DNA]</scope>
    <source>
        <strain evidence="2">F_SG_1</strain>
        <tissue evidence="2">Salivary glands</tissue>
    </source>
</reference>
<proteinExistence type="predicted"/>
<protein>
    <submittedName>
        <fullName evidence="2">Uncharacterized protein</fullName>
    </submittedName>
</protein>
<sequence length="204" mass="22677">MWQRRKQQPLVTAGNGRRPHFPAATASGRFEQRLAAKHLMLHWLATEQATAAVDTGRQRIQPTKAGKQVSKVNTRGQEHHATTVAARLTDLLSRCRPIEVPSTEPRSRSANRAQSRLAQMSWCYQGPLRSTWPASPVSSQSASTDFEQEDYHVGGLENGAPYLSFLAQLTEHLVKQPQLSNEALYTTCKRYIAKEGAALDTVSQ</sequence>
<comment type="caution">
    <text evidence="2">The sequence shown here is derived from an EMBL/GenBank/DDBJ whole genome shotgun (WGS) entry which is preliminary data.</text>
</comment>
<organism evidence="2 3">
    <name type="scientific">Amblyomma americanum</name>
    <name type="common">Lone star tick</name>
    <dbReference type="NCBI Taxonomy" id="6943"/>
    <lineage>
        <taxon>Eukaryota</taxon>
        <taxon>Metazoa</taxon>
        <taxon>Ecdysozoa</taxon>
        <taxon>Arthropoda</taxon>
        <taxon>Chelicerata</taxon>
        <taxon>Arachnida</taxon>
        <taxon>Acari</taxon>
        <taxon>Parasitiformes</taxon>
        <taxon>Ixodida</taxon>
        <taxon>Ixodoidea</taxon>
        <taxon>Ixodidae</taxon>
        <taxon>Amblyomminae</taxon>
        <taxon>Amblyomma</taxon>
    </lineage>
</organism>
<evidence type="ECO:0000256" key="1">
    <source>
        <dbReference type="SAM" id="MobiDB-lite"/>
    </source>
</evidence>
<evidence type="ECO:0000313" key="2">
    <source>
        <dbReference type="EMBL" id="KAK8788903.1"/>
    </source>
</evidence>
<keyword evidence="3" id="KW-1185">Reference proteome</keyword>
<accession>A0AAQ4FQ20</accession>
<name>A0AAQ4FQ20_AMBAM</name>